<feature type="compositionally biased region" description="Low complexity" evidence="1">
    <location>
        <begin position="140"/>
        <end position="150"/>
    </location>
</feature>
<keyword evidence="2" id="KW-0812">Transmembrane</keyword>
<feature type="compositionally biased region" description="Polar residues" evidence="1">
    <location>
        <begin position="233"/>
        <end position="248"/>
    </location>
</feature>
<organism evidence="3 4">
    <name type="scientific">Staphylococcus hyicus</name>
    <dbReference type="NCBI Taxonomy" id="1284"/>
    <lineage>
        <taxon>Bacteria</taxon>
        <taxon>Bacillati</taxon>
        <taxon>Bacillota</taxon>
        <taxon>Bacilli</taxon>
        <taxon>Bacillales</taxon>
        <taxon>Staphylococcaceae</taxon>
        <taxon>Staphylococcus</taxon>
    </lineage>
</organism>
<feature type="compositionally biased region" description="Basic and acidic residues" evidence="1">
    <location>
        <begin position="272"/>
        <end position="320"/>
    </location>
</feature>
<dbReference type="EMBL" id="QXVO01000003">
    <property type="protein sequence ID" value="RIO47478.1"/>
    <property type="molecule type" value="Genomic_DNA"/>
</dbReference>
<feature type="region of interest" description="Disordered" evidence="1">
    <location>
        <begin position="175"/>
        <end position="320"/>
    </location>
</feature>
<feature type="compositionally biased region" description="Basic and acidic residues" evidence="1">
    <location>
        <begin position="70"/>
        <end position="88"/>
    </location>
</feature>
<dbReference type="STRING" id="1284.SHYC_05945"/>
<dbReference type="RefSeq" id="WP_052257829.1">
    <property type="nucleotide sequence ID" value="NZ_CP008747.1"/>
</dbReference>
<dbReference type="GeneID" id="41074184"/>
<evidence type="ECO:0000256" key="2">
    <source>
        <dbReference type="SAM" id="Phobius"/>
    </source>
</evidence>
<gene>
    <name evidence="3" type="ORF">BUZ57_01545</name>
</gene>
<accession>A0A0A8HSP3</accession>
<comment type="caution">
    <text evidence="3">The sequence shown here is derived from an EMBL/GenBank/DDBJ whole genome shotgun (WGS) entry which is preliminary data.</text>
</comment>
<dbReference type="HOGENOM" id="CLU_868524_0_0_9"/>
<reference evidence="3 4" key="1">
    <citation type="journal article" date="2016" name="Front. Microbiol.">
        <title>Comprehensive Phylogenetic Analysis of Bovine Non-aureus Staphylococci Species Based on Whole-Genome Sequencing.</title>
        <authorList>
            <person name="Naushad S."/>
            <person name="Barkema H.W."/>
            <person name="Luby C."/>
            <person name="Condas L.A."/>
            <person name="Nobrega D.B."/>
            <person name="Carson D.A."/>
            <person name="De Buck J."/>
        </authorList>
    </citation>
    <scope>NUCLEOTIDE SEQUENCE [LARGE SCALE GENOMIC DNA]</scope>
    <source>
        <strain evidence="3 4">SNUC 5959</strain>
    </source>
</reference>
<feature type="compositionally biased region" description="Low complexity" evidence="1">
    <location>
        <begin position="258"/>
        <end position="271"/>
    </location>
</feature>
<feature type="region of interest" description="Disordered" evidence="1">
    <location>
        <begin position="54"/>
        <end position="161"/>
    </location>
</feature>
<evidence type="ECO:0000256" key="1">
    <source>
        <dbReference type="SAM" id="MobiDB-lite"/>
    </source>
</evidence>
<keyword evidence="2" id="KW-0472">Membrane</keyword>
<evidence type="ECO:0008006" key="5">
    <source>
        <dbReference type="Google" id="ProtNLM"/>
    </source>
</evidence>
<evidence type="ECO:0000313" key="4">
    <source>
        <dbReference type="Proteomes" id="UP000285625"/>
    </source>
</evidence>
<evidence type="ECO:0000313" key="3">
    <source>
        <dbReference type="EMBL" id="RIO47478.1"/>
    </source>
</evidence>
<keyword evidence="2" id="KW-1133">Transmembrane helix</keyword>
<feature type="transmembrane region" description="Helical" evidence="2">
    <location>
        <begin position="31"/>
        <end position="49"/>
    </location>
</feature>
<dbReference type="Proteomes" id="UP000285625">
    <property type="component" value="Unassembled WGS sequence"/>
</dbReference>
<dbReference type="AlphaFoldDB" id="A0A0A8HSP3"/>
<name>A0A0A8HSP3_STAHY</name>
<sequence>MEKYNRDLHTKGLESYEVPQYEGEPRARLDLVFGFVAGAILGSALGLILKPTVESKKSKTSSNKQKKFVKVNDQDSTLRDEAKRKADALKAQARRVREDSKKQRTALTDSNDPSSKELAAQRRAIQSEVDSDRLEGQKPSQSASTSLATDASDENHSSNGAATAGVATAGVTATGVAHASQQNNEKKTENGQTEVSDDALAAQKRAIRSEVDSDRLEGQTGPTKTVEHENNDVVKSQNNTDASSSSLGAQRRLLNMNQSDKTTDSTAQTTQDQKEVRLENGVITHDKEKDSDFELSSHNDKVSEEAKKTNSKVDKHTFDK</sequence>
<dbReference type="KEGG" id="shu:SHYC_05945"/>
<feature type="compositionally biased region" description="Basic and acidic residues" evidence="1">
    <location>
        <begin position="207"/>
        <end position="217"/>
    </location>
</feature>
<proteinExistence type="predicted"/>
<protein>
    <recommendedName>
        <fullName evidence="5">YtxH domain-containing protein</fullName>
    </recommendedName>
</protein>